<dbReference type="Proteomes" id="UP001256646">
    <property type="component" value="Unassembled WGS sequence"/>
</dbReference>
<dbReference type="Gene3D" id="1.20.1440.60">
    <property type="entry name" value="23S rRNA-intervening sequence"/>
    <property type="match status" value="1"/>
</dbReference>
<dbReference type="SUPFAM" id="SSF158446">
    <property type="entry name" value="IVS-encoded protein-like"/>
    <property type="match status" value="1"/>
</dbReference>
<comment type="caution">
    <text evidence="1">The sequence shown here is derived from an EMBL/GenBank/DDBJ whole genome shotgun (WGS) entry which is preliminary data.</text>
</comment>
<sequence length="115" mass="13316">MKQNIIVDKSFRFALKIIEIYQYLVNNKKGFVLSKQLLRSGTSIGANVKESINAISKADFRNKMSIALKEADETEYWIELLLRSNILCKNEIKFLLRDCKEICRILNSIVRNSSN</sequence>
<proteinExistence type="predicted"/>
<dbReference type="NCBIfam" id="TIGR02436">
    <property type="entry name" value="four helix bundle protein"/>
    <property type="match status" value="1"/>
</dbReference>
<dbReference type="InterPro" id="IPR036583">
    <property type="entry name" value="23S_rRNA_IVS_sf"/>
</dbReference>
<dbReference type="PANTHER" id="PTHR38471">
    <property type="entry name" value="FOUR HELIX BUNDLE PROTEIN"/>
    <property type="match status" value="1"/>
</dbReference>
<dbReference type="EMBL" id="JAVJAN010000033">
    <property type="protein sequence ID" value="MDR5588265.1"/>
    <property type="molecule type" value="Genomic_DNA"/>
</dbReference>
<name>A0ABU1EIN1_9CLOT</name>
<dbReference type="PANTHER" id="PTHR38471:SF2">
    <property type="entry name" value="FOUR HELIX BUNDLE PROTEIN"/>
    <property type="match status" value="1"/>
</dbReference>
<organism evidence="1 2">
    <name type="scientific">Clostridium aquiflavi</name>
    <dbReference type="NCBI Taxonomy" id="3073603"/>
    <lineage>
        <taxon>Bacteria</taxon>
        <taxon>Bacillati</taxon>
        <taxon>Bacillota</taxon>
        <taxon>Clostridia</taxon>
        <taxon>Eubacteriales</taxon>
        <taxon>Clostridiaceae</taxon>
        <taxon>Clostridium</taxon>
    </lineage>
</organism>
<evidence type="ECO:0000313" key="2">
    <source>
        <dbReference type="Proteomes" id="UP001256646"/>
    </source>
</evidence>
<gene>
    <name evidence="1" type="ORF">RGC78_12385</name>
</gene>
<dbReference type="PIRSF" id="PIRSF035652">
    <property type="entry name" value="CHP02436"/>
    <property type="match status" value="1"/>
</dbReference>
<dbReference type="RefSeq" id="WP_309556737.1">
    <property type="nucleotide sequence ID" value="NZ_JAVJAN010000033.1"/>
</dbReference>
<accession>A0ABU1EIN1</accession>
<protein>
    <submittedName>
        <fullName evidence="1">Four helix bundle protein</fullName>
    </submittedName>
</protein>
<keyword evidence="2" id="KW-1185">Reference proteome</keyword>
<dbReference type="Pfam" id="PF05635">
    <property type="entry name" value="23S_rRNA_IVP"/>
    <property type="match status" value="1"/>
</dbReference>
<reference evidence="1 2" key="1">
    <citation type="submission" date="2023-09" db="EMBL/GenBank/DDBJ databases">
        <authorList>
            <person name="Zhai L."/>
        </authorList>
    </citation>
    <scope>NUCLEOTIDE SEQUENCE [LARGE SCALE GENOMIC DNA]</scope>
    <source>
        <strain evidence="1 2">5 N-1</strain>
    </source>
</reference>
<dbReference type="InterPro" id="IPR012657">
    <property type="entry name" value="23S_rRNA-intervening_sequence"/>
</dbReference>
<evidence type="ECO:0000313" key="1">
    <source>
        <dbReference type="EMBL" id="MDR5588265.1"/>
    </source>
</evidence>